<evidence type="ECO:0000313" key="1">
    <source>
        <dbReference type="EMBL" id="GFQ95912.1"/>
    </source>
</evidence>
<protein>
    <submittedName>
        <fullName evidence="1">Uncharacterized protein</fullName>
    </submittedName>
</protein>
<keyword evidence="2" id="KW-1185">Reference proteome</keyword>
<comment type="caution">
    <text evidence="1">The sequence shown here is derived from an EMBL/GenBank/DDBJ whole genome shotgun (WGS) entry which is preliminary data.</text>
</comment>
<accession>A0A8X6IJZ1</accession>
<dbReference type="Proteomes" id="UP000887116">
    <property type="component" value="Unassembled WGS sequence"/>
</dbReference>
<dbReference type="AlphaFoldDB" id="A0A8X6IJZ1"/>
<sequence>MLPSSIQFPDQHFVGAVDSDGEWGLPLSLELSLCWSANMHLRQLSQKKKSPLGLVIRHFFVLSFLVSACRRRDYANTRIRLNLEKVDACENIFEMRCIR</sequence>
<evidence type="ECO:0000313" key="2">
    <source>
        <dbReference type="Proteomes" id="UP000887116"/>
    </source>
</evidence>
<gene>
    <name evidence="1" type="ORF">TNCT_374451</name>
</gene>
<proteinExistence type="predicted"/>
<organism evidence="1 2">
    <name type="scientific">Trichonephila clavata</name>
    <name type="common">Joro spider</name>
    <name type="synonym">Nephila clavata</name>
    <dbReference type="NCBI Taxonomy" id="2740835"/>
    <lineage>
        <taxon>Eukaryota</taxon>
        <taxon>Metazoa</taxon>
        <taxon>Ecdysozoa</taxon>
        <taxon>Arthropoda</taxon>
        <taxon>Chelicerata</taxon>
        <taxon>Arachnida</taxon>
        <taxon>Araneae</taxon>
        <taxon>Araneomorphae</taxon>
        <taxon>Entelegynae</taxon>
        <taxon>Araneoidea</taxon>
        <taxon>Nephilidae</taxon>
        <taxon>Trichonephila</taxon>
    </lineage>
</organism>
<dbReference type="EMBL" id="BMAO01004630">
    <property type="protein sequence ID" value="GFQ95912.1"/>
    <property type="molecule type" value="Genomic_DNA"/>
</dbReference>
<name>A0A8X6IJZ1_TRICU</name>
<reference evidence="1" key="1">
    <citation type="submission" date="2020-07" db="EMBL/GenBank/DDBJ databases">
        <title>Multicomponent nature underlies the extraordinary mechanical properties of spider dragline silk.</title>
        <authorList>
            <person name="Kono N."/>
            <person name="Nakamura H."/>
            <person name="Mori M."/>
            <person name="Yoshida Y."/>
            <person name="Ohtoshi R."/>
            <person name="Malay A.D."/>
            <person name="Moran D.A.P."/>
            <person name="Tomita M."/>
            <person name="Numata K."/>
            <person name="Arakawa K."/>
        </authorList>
    </citation>
    <scope>NUCLEOTIDE SEQUENCE</scope>
</reference>